<dbReference type="InterPro" id="IPR001623">
    <property type="entry name" value="DnaJ_domain"/>
</dbReference>
<dbReference type="GO" id="GO:0031072">
    <property type="term" value="F:heat shock protein binding"/>
    <property type="evidence" value="ECO:0007669"/>
    <property type="project" value="InterPro"/>
</dbReference>
<accession>A0A3B0VYP6</accession>
<reference evidence="8" key="1">
    <citation type="submission" date="2018-06" db="EMBL/GenBank/DDBJ databases">
        <authorList>
            <person name="Zhirakovskaya E."/>
        </authorList>
    </citation>
    <scope>NUCLEOTIDE SEQUENCE</scope>
</reference>
<evidence type="ECO:0000256" key="4">
    <source>
        <dbReference type="ARBA" id="ARBA00022833"/>
    </source>
</evidence>
<keyword evidence="2" id="KW-0677">Repeat</keyword>
<dbReference type="CDD" id="cd10747">
    <property type="entry name" value="DnaJ_C"/>
    <property type="match status" value="1"/>
</dbReference>
<keyword evidence="5" id="KW-0143">Chaperone</keyword>
<dbReference type="GO" id="GO:0005737">
    <property type="term" value="C:cytoplasm"/>
    <property type="evidence" value="ECO:0007669"/>
    <property type="project" value="TreeGrafter"/>
</dbReference>
<dbReference type="SUPFAM" id="SSF49493">
    <property type="entry name" value="HSP40/DnaJ peptide-binding domain"/>
    <property type="match status" value="2"/>
</dbReference>
<dbReference type="InterPro" id="IPR036410">
    <property type="entry name" value="HSP_DnaJ_Cys-rich_dom_sf"/>
</dbReference>
<dbReference type="GO" id="GO:0008270">
    <property type="term" value="F:zinc ion binding"/>
    <property type="evidence" value="ECO:0007669"/>
    <property type="project" value="UniProtKB-KW"/>
</dbReference>
<evidence type="ECO:0000256" key="5">
    <source>
        <dbReference type="ARBA" id="ARBA00023186"/>
    </source>
</evidence>
<dbReference type="InterPro" id="IPR018253">
    <property type="entry name" value="DnaJ_domain_CS"/>
</dbReference>
<sequence length="370" mass="40574">MDYYEILGVSSTASAIEIKKAYRKKAMKYHPDRNKGNKEAEEKFKSAAAAYEVLSDLAKRQIYDQYGEEGLRDTGYGGPGNAEDIFSNFGDIFEDLFGFGGSRGSRQQRNGPEPGTDLRYDLRISFMEAVHGVDKEIDITRPDTCWTCEGTGLRPGYQSQTCSVCQGRGQVMRSQGFFRINSTCPQCKGSGEVITDPCQDCGGNGLINKKEKVSLKIPAGVDTGARMRLLGKGQGGRRGGQPGNLYVIIHVEEHDFFQREGSNIYCSLPVSMVQAALGAKIDVPTIHGTKAVSIEKGAQNGQTITLPAEGVPSLRGSGRGDMYITLQVMTPVNLSAEQKKLLEKFAELGGEKNRHPEEEGFFKRLLNNFQ</sequence>
<dbReference type="PROSITE" id="PS00636">
    <property type="entry name" value="DNAJ_1"/>
    <property type="match status" value="1"/>
</dbReference>
<name>A0A3B0VYP6_9ZZZZ</name>
<proteinExistence type="inferred from homology"/>
<dbReference type="SUPFAM" id="SSF46565">
    <property type="entry name" value="Chaperone J-domain"/>
    <property type="match status" value="1"/>
</dbReference>
<dbReference type="InterPro" id="IPR002939">
    <property type="entry name" value="DnaJ_C"/>
</dbReference>
<dbReference type="CDD" id="cd06257">
    <property type="entry name" value="DnaJ"/>
    <property type="match status" value="1"/>
</dbReference>
<dbReference type="GO" id="GO:0009408">
    <property type="term" value="P:response to heat"/>
    <property type="evidence" value="ECO:0007669"/>
    <property type="project" value="InterPro"/>
</dbReference>
<dbReference type="SMART" id="SM00271">
    <property type="entry name" value="DnaJ"/>
    <property type="match status" value="1"/>
</dbReference>
<dbReference type="CDD" id="cd10719">
    <property type="entry name" value="DnaJ_zf"/>
    <property type="match status" value="1"/>
</dbReference>
<dbReference type="GO" id="GO:0005524">
    <property type="term" value="F:ATP binding"/>
    <property type="evidence" value="ECO:0007669"/>
    <property type="project" value="InterPro"/>
</dbReference>
<dbReference type="AlphaFoldDB" id="A0A3B0VYP6"/>
<dbReference type="EMBL" id="UOEX01000210">
    <property type="protein sequence ID" value="VAW37406.1"/>
    <property type="molecule type" value="Genomic_DNA"/>
</dbReference>
<evidence type="ECO:0000259" key="7">
    <source>
        <dbReference type="PROSITE" id="PS51188"/>
    </source>
</evidence>
<dbReference type="FunFam" id="2.60.260.20:FF:000005">
    <property type="entry name" value="Chaperone protein dnaJ 1, mitochondrial"/>
    <property type="match status" value="1"/>
</dbReference>
<evidence type="ECO:0000256" key="1">
    <source>
        <dbReference type="ARBA" id="ARBA00022723"/>
    </source>
</evidence>
<keyword evidence="1" id="KW-0479">Metal-binding</keyword>
<dbReference type="NCBIfam" id="NF008035">
    <property type="entry name" value="PRK10767.1"/>
    <property type="match status" value="1"/>
</dbReference>
<dbReference type="HAMAP" id="MF_01152">
    <property type="entry name" value="DnaJ"/>
    <property type="match status" value="1"/>
</dbReference>
<dbReference type="PANTHER" id="PTHR43096:SF10">
    <property type="entry name" value="CHAPERONE PROTEIN DNAJ A6, CHLOROPLASTIC"/>
    <property type="match status" value="1"/>
</dbReference>
<dbReference type="Pfam" id="PF00684">
    <property type="entry name" value="DnaJ_CXXCXGXG"/>
    <property type="match status" value="1"/>
</dbReference>
<dbReference type="PRINTS" id="PR00625">
    <property type="entry name" value="JDOMAIN"/>
</dbReference>
<dbReference type="SUPFAM" id="SSF57938">
    <property type="entry name" value="DnaJ/Hsp40 cysteine-rich domain"/>
    <property type="match status" value="1"/>
</dbReference>
<dbReference type="Gene3D" id="2.60.260.20">
    <property type="entry name" value="Urease metallochaperone UreE, N-terminal domain"/>
    <property type="match status" value="2"/>
</dbReference>
<feature type="domain" description="CR-type" evidence="7">
    <location>
        <begin position="132"/>
        <end position="210"/>
    </location>
</feature>
<dbReference type="InterPro" id="IPR036869">
    <property type="entry name" value="J_dom_sf"/>
</dbReference>
<dbReference type="Gene3D" id="1.10.287.110">
    <property type="entry name" value="DnaJ domain"/>
    <property type="match status" value="1"/>
</dbReference>
<dbReference type="InterPro" id="IPR001305">
    <property type="entry name" value="HSP_DnaJ_Cys-rich_dom"/>
</dbReference>
<dbReference type="Gene3D" id="2.10.230.10">
    <property type="entry name" value="Heat shock protein DnaJ, cysteine-rich domain"/>
    <property type="match status" value="1"/>
</dbReference>
<dbReference type="Pfam" id="PF01556">
    <property type="entry name" value="DnaJ_C"/>
    <property type="match status" value="1"/>
</dbReference>
<keyword evidence="4" id="KW-0862">Zinc</keyword>
<keyword evidence="3" id="KW-0863">Zinc-finger</keyword>
<feature type="domain" description="J" evidence="6">
    <location>
        <begin position="2"/>
        <end position="67"/>
    </location>
</feature>
<dbReference type="GO" id="GO:0042026">
    <property type="term" value="P:protein refolding"/>
    <property type="evidence" value="ECO:0007669"/>
    <property type="project" value="TreeGrafter"/>
</dbReference>
<dbReference type="PANTHER" id="PTHR43096">
    <property type="entry name" value="DNAJ HOMOLOG 1, MITOCHONDRIAL-RELATED"/>
    <property type="match status" value="1"/>
</dbReference>
<dbReference type="FunFam" id="2.10.230.10:FF:000002">
    <property type="entry name" value="Molecular chaperone DnaJ"/>
    <property type="match status" value="1"/>
</dbReference>
<dbReference type="InterPro" id="IPR012724">
    <property type="entry name" value="DnaJ"/>
</dbReference>
<protein>
    <submittedName>
        <fullName evidence="8">Chaperone protein DnaJ</fullName>
    </submittedName>
</protein>
<organism evidence="8">
    <name type="scientific">hydrothermal vent metagenome</name>
    <dbReference type="NCBI Taxonomy" id="652676"/>
    <lineage>
        <taxon>unclassified sequences</taxon>
        <taxon>metagenomes</taxon>
        <taxon>ecological metagenomes</taxon>
    </lineage>
</organism>
<evidence type="ECO:0000313" key="8">
    <source>
        <dbReference type="EMBL" id="VAW37406.1"/>
    </source>
</evidence>
<dbReference type="NCBIfam" id="TIGR02349">
    <property type="entry name" value="DnaJ_bact"/>
    <property type="match status" value="1"/>
</dbReference>
<dbReference type="FunFam" id="1.10.287.110:FF:000034">
    <property type="entry name" value="Chaperone protein DnaJ"/>
    <property type="match status" value="1"/>
</dbReference>
<gene>
    <name evidence="8" type="ORF">MNBD_DELTA03-173</name>
</gene>
<evidence type="ECO:0000259" key="6">
    <source>
        <dbReference type="PROSITE" id="PS50076"/>
    </source>
</evidence>
<dbReference type="PROSITE" id="PS51188">
    <property type="entry name" value="ZF_CR"/>
    <property type="match status" value="1"/>
</dbReference>
<evidence type="ECO:0000256" key="2">
    <source>
        <dbReference type="ARBA" id="ARBA00022737"/>
    </source>
</evidence>
<dbReference type="Pfam" id="PF00226">
    <property type="entry name" value="DnaJ"/>
    <property type="match status" value="1"/>
</dbReference>
<evidence type="ECO:0000256" key="3">
    <source>
        <dbReference type="ARBA" id="ARBA00022771"/>
    </source>
</evidence>
<dbReference type="InterPro" id="IPR008971">
    <property type="entry name" value="HSP40/DnaJ_pept-bd"/>
</dbReference>
<dbReference type="GO" id="GO:0051082">
    <property type="term" value="F:unfolded protein binding"/>
    <property type="evidence" value="ECO:0007669"/>
    <property type="project" value="InterPro"/>
</dbReference>
<dbReference type="PROSITE" id="PS50076">
    <property type="entry name" value="DNAJ_2"/>
    <property type="match status" value="1"/>
</dbReference>